<reference evidence="2 3" key="1">
    <citation type="submission" date="2017-10" db="EMBL/GenBank/DDBJ databases">
        <title>Resolving the taxonomy of Roseburia spp., Eubacterium rectale and Agathobacter spp. through phylogenomic analysis.</title>
        <authorList>
            <person name="Sheridan P.O."/>
            <person name="Walker A.W."/>
            <person name="Duncan S.H."/>
            <person name="Scott K.P."/>
            <person name="Toole P.W.O."/>
            <person name="Luis P."/>
            <person name="Flint H.J."/>
        </authorList>
    </citation>
    <scope>NUCLEOTIDE SEQUENCE [LARGE SCALE GENOMIC DNA]</scope>
    <source>
        <strain evidence="2 3">JK626</strain>
    </source>
</reference>
<feature type="transmembrane region" description="Helical" evidence="1">
    <location>
        <begin position="113"/>
        <end position="135"/>
    </location>
</feature>
<proteinExistence type="predicted"/>
<evidence type="ECO:0000313" key="3">
    <source>
        <dbReference type="Proteomes" id="UP000225889"/>
    </source>
</evidence>
<feature type="transmembrane region" description="Helical" evidence="1">
    <location>
        <begin position="181"/>
        <end position="198"/>
    </location>
</feature>
<accession>A0A2G3DWM6</accession>
<keyword evidence="1" id="KW-0472">Membrane</keyword>
<gene>
    <name evidence="2" type="ORF">CSX01_05410</name>
</gene>
<dbReference type="EMBL" id="PDYF01000010">
    <property type="protein sequence ID" value="PHU35404.1"/>
    <property type="molecule type" value="Genomic_DNA"/>
</dbReference>
<dbReference type="AlphaFoldDB" id="A0A2G3DWM6"/>
<comment type="caution">
    <text evidence="2">The sequence shown here is derived from an EMBL/GenBank/DDBJ whole genome shotgun (WGS) entry which is preliminary data.</text>
</comment>
<keyword evidence="1" id="KW-1133">Transmembrane helix</keyword>
<feature type="transmembrane region" description="Helical" evidence="1">
    <location>
        <begin position="39"/>
        <end position="57"/>
    </location>
</feature>
<name>A0A2G3DWM6_9FIRM</name>
<protein>
    <recommendedName>
        <fullName evidence="4">ABC-2 family transporter protein</fullName>
    </recommendedName>
</protein>
<evidence type="ECO:0000313" key="2">
    <source>
        <dbReference type="EMBL" id="PHU35404.1"/>
    </source>
</evidence>
<keyword evidence="1" id="KW-0812">Transmembrane</keyword>
<dbReference type="Proteomes" id="UP000225889">
    <property type="component" value="Unassembled WGS sequence"/>
</dbReference>
<feature type="transmembrane region" description="Helical" evidence="1">
    <location>
        <begin position="77"/>
        <end position="101"/>
    </location>
</feature>
<evidence type="ECO:0000256" key="1">
    <source>
        <dbReference type="SAM" id="Phobius"/>
    </source>
</evidence>
<feature type="transmembrane region" description="Helical" evidence="1">
    <location>
        <begin position="142"/>
        <end position="161"/>
    </location>
</feature>
<feature type="transmembrane region" description="Helical" evidence="1">
    <location>
        <begin position="7"/>
        <end position="27"/>
    </location>
</feature>
<evidence type="ECO:0008006" key="4">
    <source>
        <dbReference type="Google" id="ProtNLM"/>
    </source>
</evidence>
<organism evidence="2 3">
    <name type="scientific">Pseudobutyrivibrio ruminis</name>
    <dbReference type="NCBI Taxonomy" id="46206"/>
    <lineage>
        <taxon>Bacteria</taxon>
        <taxon>Bacillati</taxon>
        <taxon>Bacillota</taxon>
        <taxon>Clostridia</taxon>
        <taxon>Lachnospirales</taxon>
        <taxon>Lachnospiraceae</taxon>
        <taxon>Pseudobutyrivibrio</taxon>
    </lineage>
</organism>
<sequence length="220" mass="25845">MIKSLKFNGKYIIMGLCLSVIVLLSMYKSTTLDFINESIMYLPLFAIIFSIYMNLELYEYRMEELYFVSNILKWRTFVIRIINVIAIELTIIILNVILYVTLFDIGFDYKFEIGIYFVTTIVSFIFFTGVTTLVCEIIKKKSGSLCIMSLFWIYWIINVTNDSILNPFIFVAVPSNYEGTIIMQLIISCVLFILSFLIERRGPLWPEISLKRYFSRTKQE</sequence>
<reference evidence="2 3" key="2">
    <citation type="submission" date="2017-10" db="EMBL/GenBank/DDBJ databases">
        <authorList>
            <person name="Banno H."/>
            <person name="Chua N.-H."/>
        </authorList>
    </citation>
    <scope>NUCLEOTIDE SEQUENCE [LARGE SCALE GENOMIC DNA]</scope>
    <source>
        <strain evidence="2 3">JK626</strain>
    </source>
</reference>